<reference evidence="6 7" key="1">
    <citation type="submission" date="2015-09" db="EMBL/GenBank/DDBJ databases">
        <authorList>
            <consortium name="Pathogen Informatics"/>
        </authorList>
    </citation>
    <scope>NUCLEOTIDE SEQUENCE [LARGE SCALE GENOMIC DNA]</scope>
    <source>
        <strain evidence="3 6">2789STDY5834866</strain>
        <strain evidence="2 7">2789STDY5834962</strain>
    </source>
</reference>
<dbReference type="EMBL" id="JABWDC010000009">
    <property type="protein sequence ID" value="NUN85715.1"/>
    <property type="molecule type" value="Genomic_DNA"/>
</dbReference>
<evidence type="ECO:0000256" key="1">
    <source>
        <dbReference type="SAM" id="Phobius"/>
    </source>
</evidence>
<name>A0A174C9Y1_9FIRM</name>
<reference evidence="5 8" key="3">
    <citation type="submission" date="2020-07" db="EMBL/GenBank/DDBJ databases">
        <title>Bacterial metabolism rescues the inhibition of intestinal drug absorption by food and drug additives.</title>
        <authorList>
            <person name="Zou L."/>
            <person name="Spanogiannopoulos P."/>
            <person name="Chien H.-C."/>
            <person name="Pieper L.M."/>
            <person name="Cai W."/>
            <person name="Khuri N."/>
            <person name="Pottel J."/>
            <person name="Vora B."/>
            <person name="Ni Z."/>
            <person name="Tsakalozou E."/>
            <person name="Zhang W."/>
            <person name="Shoichet B.K."/>
            <person name="Giacomini K.M."/>
            <person name="Turnbaugh P.J."/>
        </authorList>
    </citation>
    <scope>NUCLEOTIDE SEQUENCE [LARGE SCALE GENOMIC DNA]</scope>
    <source>
        <strain evidence="5 8">F22</strain>
    </source>
</reference>
<evidence type="ECO:0000313" key="6">
    <source>
        <dbReference type="Proteomes" id="UP000095362"/>
    </source>
</evidence>
<dbReference type="Proteomes" id="UP001145109">
    <property type="component" value="Unassembled WGS sequence"/>
</dbReference>
<evidence type="ECO:0000313" key="5">
    <source>
        <dbReference type="EMBL" id="NUN85715.1"/>
    </source>
</evidence>
<dbReference type="EMBL" id="CYXR01000008">
    <property type="protein sequence ID" value="CUM89628.1"/>
    <property type="molecule type" value="Genomic_DNA"/>
</dbReference>
<dbReference type="Proteomes" id="UP000095727">
    <property type="component" value="Unassembled WGS sequence"/>
</dbReference>
<evidence type="ECO:0000313" key="2">
    <source>
        <dbReference type="EMBL" id="CUM89628.1"/>
    </source>
</evidence>
<reference evidence="4" key="5">
    <citation type="submission" date="2022-11" db="EMBL/GenBank/DDBJ databases">
        <title>Draft genome sequence of Coprococcus comes strain 31264.</title>
        <authorList>
            <person name="Hisatomi A."/>
            <person name="Ohkuma M."/>
            <person name="Sakamoto M."/>
        </authorList>
    </citation>
    <scope>NUCLEOTIDE SEQUENCE</scope>
    <source>
        <strain evidence="4">JCM 31264</strain>
    </source>
</reference>
<evidence type="ECO:0000313" key="3">
    <source>
        <dbReference type="EMBL" id="CUO09587.1"/>
    </source>
</evidence>
<evidence type="ECO:0000313" key="7">
    <source>
        <dbReference type="Proteomes" id="UP000095727"/>
    </source>
</evidence>
<dbReference type="PaxDb" id="410072-ERS852525_02331"/>
<dbReference type="EMBL" id="CYZK01000007">
    <property type="protein sequence ID" value="CUO09587.1"/>
    <property type="molecule type" value="Genomic_DNA"/>
</dbReference>
<protein>
    <submittedName>
        <fullName evidence="3">Uncharacterized protein</fullName>
    </submittedName>
</protein>
<accession>A0A174C9Y1</accession>
<keyword evidence="1" id="KW-1133">Transmembrane helix</keyword>
<evidence type="ECO:0000313" key="4">
    <source>
        <dbReference type="EMBL" id="GLG87932.1"/>
    </source>
</evidence>
<feature type="transmembrane region" description="Helical" evidence="1">
    <location>
        <begin position="12"/>
        <end position="36"/>
    </location>
</feature>
<evidence type="ECO:0000313" key="8">
    <source>
        <dbReference type="Proteomes" id="UP000554488"/>
    </source>
</evidence>
<proteinExistence type="predicted"/>
<dbReference type="AlphaFoldDB" id="A0A174C9Y1"/>
<reference evidence="5 8" key="2">
    <citation type="submission" date="2020-04" db="EMBL/GenBank/DDBJ databases">
        <authorList>
            <person name="Pieper L."/>
        </authorList>
    </citation>
    <scope>NUCLEOTIDE SEQUENCE [LARGE SCALE GENOMIC DNA]</scope>
    <source>
        <strain evidence="5 8">F22</strain>
    </source>
</reference>
<dbReference type="EMBL" id="BSCI01000016">
    <property type="protein sequence ID" value="GLG87932.1"/>
    <property type="molecule type" value="Genomic_DNA"/>
</dbReference>
<gene>
    <name evidence="4" type="ORF">comes_24780</name>
    <name evidence="3" type="ORF">ERS852481_01354</name>
    <name evidence="2" type="ORF">ERS852574_01423</name>
    <name evidence="5" type="ORF">HUU93_03710</name>
</gene>
<reference evidence="4" key="4">
    <citation type="submission" date="2022-09" db="EMBL/GenBank/DDBJ databases">
        <title>Draft genome sequence of Coprococcus comes strain 31264.</title>
        <authorList>
            <person name="Atsushi H."/>
            <person name="Moriya O."/>
            <person name="Mitsuo S."/>
        </authorList>
    </citation>
    <scope>NUCLEOTIDE SEQUENCE</scope>
    <source>
        <strain evidence="4">JCM 31264</strain>
    </source>
</reference>
<keyword evidence="1" id="KW-0472">Membrane</keyword>
<dbReference type="Proteomes" id="UP000095362">
    <property type="component" value="Unassembled WGS sequence"/>
</dbReference>
<sequence length="50" mass="4976">MTEKTYKVMGLAGGANIAIGIISIVVGVTTGIILLVSGGKLLGAKKGLTF</sequence>
<organism evidence="3 6">
    <name type="scientific">Coprococcus comes</name>
    <dbReference type="NCBI Taxonomy" id="410072"/>
    <lineage>
        <taxon>Bacteria</taxon>
        <taxon>Bacillati</taxon>
        <taxon>Bacillota</taxon>
        <taxon>Clostridia</taxon>
        <taxon>Lachnospirales</taxon>
        <taxon>Lachnospiraceae</taxon>
        <taxon>Coprococcus</taxon>
    </lineage>
</organism>
<keyword evidence="1" id="KW-0812">Transmembrane</keyword>
<dbReference type="RefSeq" id="WP_008372918.1">
    <property type="nucleotide sequence ID" value="NZ_BSCI01000016.1"/>
</dbReference>
<dbReference type="GeneID" id="92823924"/>
<dbReference type="Proteomes" id="UP000554488">
    <property type="component" value="Unassembled WGS sequence"/>
</dbReference>
<dbReference type="STRING" id="410072.ERS852525_02331"/>